<dbReference type="SUPFAM" id="SSF75011">
    <property type="entry name" value="3-carboxy-cis,cis-mucoante lactonizing enzyme"/>
    <property type="match status" value="1"/>
</dbReference>
<dbReference type="PANTHER" id="PTHR30344:SF1">
    <property type="entry name" value="6-PHOSPHOGLUCONOLACTONASE"/>
    <property type="match status" value="1"/>
</dbReference>
<dbReference type="InterPro" id="IPR019405">
    <property type="entry name" value="Lactonase_7-beta_prop"/>
</dbReference>
<organism evidence="2 3">
    <name type="scientific">Armillaria ostoyae</name>
    <name type="common">Armillaria root rot fungus</name>
    <dbReference type="NCBI Taxonomy" id="47428"/>
    <lineage>
        <taxon>Eukaryota</taxon>
        <taxon>Fungi</taxon>
        <taxon>Dikarya</taxon>
        <taxon>Basidiomycota</taxon>
        <taxon>Agaricomycotina</taxon>
        <taxon>Agaricomycetes</taxon>
        <taxon>Agaricomycetidae</taxon>
        <taxon>Agaricales</taxon>
        <taxon>Marasmiineae</taxon>
        <taxon>Physalacriaceae</taxon>
        <taxon>Armillaria</taxon>
    </lineage>
</organism>
<sequence length="351" mass="37639">MASSYHILVASYSNDIYSLLFDPSTGSLTCTSSIEVGFHPSWITHYPGDTSLVFASLEQANGKIVVLKYDNEANGTIVAEASSGGDDPCSLLATKDQLLIANYSSGHVSVLPIAPQSPYVLEQTPTTSIALTGAGPNKDRQLSSHPHQVYLNEEHDEVLVPDLGGDRVYRFKKAPTGTWAAQSHIAYQPGGGPRHVAYHNGTLYTLLELSSTIASHRLPPQPADPSFIRTVSTMSQPPSFLNDMLVAEILIPHPNATFPTPYIYVSNRNDPSPAGDIISIFSTEAELIAEVRSGLKHLRGMAFGGPDDKWLVAGGAQGGGIKIFERVNDGKGLVEIAANNEAESPTGFLWL</sequence>
<evidence type="ECO:0008006" key="4">
    <source>
        <dbReference type="Google" id="ProtNLM"/>
    </source>
</evidence>
<protein>
    <recommendedName>
        <fullName evidence="4">6-phosphogluconolactonase</fullName>
    </recommendedName>
</protein>
<dbReference type="Gene3D" id="2.130.10.10">
    <property type="entry name" value="YVTN repeat-like/Quinoprotein amine dehydrogenase"/>
    <property type="match status" value="1"/>
</dbReference>
<dbReference type="GO" id="GO:0017057">
    <property type="term" value="F:6-phosphogluconolactonase activity"/>
    <property type="evidence" value="ECO:0007669"/>
    <property type="project" value="TreeGrafter"/>
</dbReference>
<dbReference type="AlphaFoldDB" id="A0A284S845"/>
<dbReference type="OMA" id="VGFHPSW"/>
<dbReference type="InterPro" id="IPR015943">
    <property type="entry name" value="WD40/YVTN_repeat-like_dom_sf"/>
</dbReference>
<name>A0A284S845_ARMOS</name>
<dbReference type="PANTHER" id="PTHR30344">
    <property type="entry name" value="6-PHOSPHOGLUCONOLACTONASE-RELATED"/>
    <property type="match status" value="1"/>
</dbReference>
<dbReference type="InterPro" id="IPR050282">
    <property type="entry name" value="Cycloisomerase_2"/>
</dbReference>
<evidence type="ECO:0000313" key="3">
    <source>
        <dbReference type="Proteomes" id="UP000219338"/>
    </source>
</evidence>
<evidence type="ECO:0000313" key="2">
    <source>
        <dbReference type="EMBL" id="SJL17140.1"/>
    </source>
</evidence>
<comment type="similarity">
    <text evidence="1">Belongs to the cycloisomerase 2 family.</text>
</comment>
<evidence type="ECO:0000256" key="1">
    <source>
        <dbReference type="ARBA" id="ARBA00005564"/>
    </source>
</evidence>
<accession>A0A284S845</accession>
<dbReference type="STRING" id="47428.A0A284S845"/>
<reference evidence="3" key="1">
    <citation type="journal article" date="2017" name="Nat. Ecol. Evol.">
        <title>Genome expansion and lineage-specific genetic innovations in the forest pathogenic fungi Armillaria.</title>
        <authorList>
            <person name="Sipos G."/>
            <person name="Prasanna A.N."/>
            <person name="Walter M.C."/>
            <person name="O'Connor E."/>
            <person name="Balint B."/>
            <person name="Krizsan K."/>
            <person name="Kiss B."/>
            <person name="Hess J."/>
            <person name="Varga T."/>
            <person name="Slot J."/>
            <person name="Riley R."/>
            <person name="Boka B."/>
            <person name="Rigling D."/>
            <person name="Barry K."/>
            <person name="Lee J."/>
            <person name="Mihaltcheva S."/>
            <person name="LaButti K."/>
            <person name="Lipzen A."/>
            <person name="Waldron R."/>
            <person name="Moloney N.M."/>
            <person name="Sperisen C."/>
            <person name="Kredics L."/>
            <person name="Vagvoelgyi C."/>
            <person name="Patrignani A."/>
            <person name="Fitzpatrick D."/>
            <person name="Nagy I."/>
            <person name="Doyle S."/>
            <person name="Anderson J.B."/>
            <person name="Grigoriev I.V."/>
            <person name="Gueldener U."/>
            <person name="Muensterkoetter M."/>
            <person name="Nagy L.G."/>
        </authorList>
    </citation>
    <scope>NUCLEOTIDE SEQUENCE [LARGE SCALE GENOMIC DNA]</scope>
    <source>
        <strain evidence="3">C18/9</strain>
    </source>
</reference>
<dbReference type="EMBL" id="FUEG01000041">
    <property type="protein sequence ID" value="SJL17140.1"/>
    <property type="molecule type" value="Genomic_DNA"/>
</dbReference>
<dbReference type="Pfam" id="PF10282">
    <property type="entry name" value="Lactonase"/>
    <property type="match status" value="1"/>
</dbReference>
<keyword evidence="3" id="KW-1185">Reference proteome</keyword>
<dbReference type="OrthoDB" id="9972196at2759"/>
<dbReference type="Proteomes" id="UP000219338">
    <property type="component" value="Unassembled WGS sequence"/>
</dbReference>
<proteinExistence type="inferred from homology"/>
<gene>
    <name evidence="2" type="ORF">ARMOST_20684</name>
</gene>